<evidence type="ECO:0000256" key="1">
    <source>
        <dbReference type="SAM" id="MobiDB-lite"/>
    </source>
</evidence>
<protein>
    <recommendedName>
        <fullName evidence="4">NERD domain-containing protein</fullName>
    </recommendedName>
</protein>
<dbReference type="Proteomes" id="UP000762676">
    <property type="component" value="Unassembled WGS sequence"/>
</dbReference>
<evidence type="ECO:0000313" key="3">
    <source>
        <dbReference type="Proteomes" id="UP000762676"/>
    </source>
</evidence>
<feature type="region of interest" description="Disordered" evidence="1">
    <location>
        <begin position="99"/>
        <end position="139"/>
    </location>
</feature>
<keyword evidence="3" id="KW-1185">Reference proteome</keyword>
<name>A0AAV4FS31_9GAST</name>
<evidence type="ECO:0000313" key="2">
    <source>
        <dbReference type="EMBL" id="GFR76034.1"/>
    </source>
</evidence>
<reference evidence="2 3" key="1">
    <citation type="journal article" date="2021" name="Elife">
        <title>Chloroplast acquisition without the gene transfer in kleptoplastic sea slugs, Plakobranchus ocellatus.</title>
        <authorList>
            <person name="Maeda T."/>
            <person name="Takahashi S."/>
            <person name="Yoshida T."/>
            <person name="Shimamura S."/>
            <person name="Takaki Y."/>
            <person name="Nagai Y."/>
            <person name="Toyoda A."/>
            <person name="Suzuki Y."/>
            <person name="Arimoto A."/>
            <person name="Ishii H."/>
            <person name="Satoh N."/>
            <person name="Nishiyama T."/>
            <person name="Hasebe M."/>
            <person name="Maruyama T."/>
            <person name="Minagawa J."/>
            <person name="Obokata J."/>
            <person name="Shigenobu S."/>
        </authorList>
    </citation>
    <scope>NUCLEOTIDE SEQUENCE [LARGE SCALE GENOMIC DNA]</scope>
</reference>
<gene>
    <name evidence="2" type="ORF">ElyMa_005791100</name>
</gene>
<dbReference type="EMBL" id="BMAT01011622">
    <property type="protein sequence ID" value="GFR76034.1"/>
    <property type="molecule type" value="Genomic_DNA"/>
</dbReference>
<organism evidence="2 3">
    <name type="scientific">Elysia marginata</name>
    <dbReference type="NCBI Taxonomy" id="1093978"/>
    <lineage>
        <taxon>Eukaryota</taxon>
        <taxon>Metazoa</taxon>
        <taxon>Spiralia</taxon>
        <taxon>Lophotrochozoa</taxon>
        <taxon>Mollusca</taxon>
        <taxon>Gastropoda</taxon>
        <taxon>Heterobranchia</taxon>
        <taxon>Euthyneura</taxon>
        <taxon>Panpulmonata</taxon>
        <taxon>Sacoglossa</taxon>
        <taxon>Placobranchoidea</taxon>
        <taxon>Plakobranchidae</taxon>
        <taxon>Elysia</taxon>
    </lineage>
</organism>
<proteinExistence type="predicted"/>
<dbReference type="AlphaFoldDB" id="A0AAV4FS31"/>
<comment type="caution">
    <text evidence="2">The sequence shown here is derived from an EMBL/GenBank/DDBJ whole genome shotgun (WGS) entry which is preliminary data.</text>
</comment>
<accession>A0AAV4FS31</accession>
<evidence type="ECO:0008006" key="4">
    <source>
        <dbReference type="Google" id="ProtNLM"/>
    </source>
</evidence>
<sequence>MIQCVKRVKDLKRPPDCICKAVCDCIYEKINGDSLSPDLEIHVFKETRLDRVNLSSRRADLVVYIPGVAIVCIELKTTEQVNPTTTNTSAHKLQLKQTQNNLAVRMKPKKPSSPYGEDTVEDTTTTTKEDDDRGDKKKTSFRDTFRNLKRKIHYWRFRWTSLDDNDDDNNMLITRTLD</sequence>
<feature type="compositionally biased region" description="Basic and acidic residues" evidence="1">
    <location>
        <begin position="127"/>
        <end position="139"/>
    </location>
</feature>